<dbReference type="EMBL" id="JABSTR010000001">
    <property type="protein sequence ID" value="KAH9361399.1"/>
    <property type="molecule type" value="Genomic_DNA"/>
</dbReference>
<accession>A0A9J6FFB1</accession>
<dbReference type="OrthoDB" id="26525at2759"/>
<keyword evidence="2" id="KW-0519">Myristate</keyword>
<evidence type="ECO:0000259" key="6">
    <source>
        <dbReference type="PROSITE" id="PS50222"/>
    </source>
</evidence>
<sequence length="148" mass="17375">MFPDGHPDSFMDIIFNAMDKRRIGYVTFRDFVKTISITVSGSADDKLNWAFDVFDQKGDGVVTLDEMINVVEALWQLHGESPDMEDYKLQFIRRRTRRIFRRLDVKRTGFVSRDQFREVLKQDEWIVKNVLHVYSSAMGAFSRVVETN</sequence>
<dbReference type="GO" id="GO:0005509">
    <property type="term" value="F:calcium ion binding"/>
    <property type="evidence" value="ECO:0007669"/>
    <property type="project" value="InterPro"/>
</dbReference>
<dbReference type="Pfam" id="PF13833">
    <property type="entry name" value="EF-hand_8"/>
    <property type="match status" value="1"/>
</dbReference>
<dbReference type="PANTHER" id="PTHR23055">
    <property type="entry name" value="CALCIUM BINDING PROTEINS"/>
    <property type="match status" value="1"/>
</dbReference>
<feature type="domain" description="EF-hand" evidence="6">
    <location>
        <begin position="42"/>
        <end position="77"/>
    </location>
</feature>
<dbReference type="PROSITE" id="PS50222">
    <property type="entry name" value="EF_HAND_2"/>
    <property type="match status" value="2"/>
</dbReference>
<dbReference type="InterPro" id="IPR011992">
    <property type="entry name" value="EF-hand-dom_pair"/>
</dbReference>
<dbReference type="InterPro" id="IPR002048">
    <property type="entry name" value="EF_hand_dom"/>
</dbReference>
<comment type="caution">
    <text evidence="7">The sequence shown here is derived from an EMBL/GenBank/DDBJ whole genome shotgun (WGS) entry which is preliminary data.</text>
</comment>
<dbReference type="GO" id="GO:0008048">
    <property type="term" value="F:calcium sensitive guanylate cyclase activator activity"/>
    <property type="evidence" value="ECO:0007669"/>
    <property type="project" value="TreeGrafter"/>
</dbReference>
<dbReference type="Gene3D" id="1.10.238.10">
    <property type="entry name" value="EF-hand"/>
    <property type="match status" value="1"/>
</dbReference>
<keyword evidence="3" id="KW-0479">Metal-binding</keyword>
<dbReference type="SMART" id="SM00054">
    <property type="entry name" value="EFh"/>
    <property type="match status" value="2"/>
</dbReference>
<dbReference type="PANTHER" id="PTHR23055:SF198">
    <property type="entry name" value="NEURONAL CALCIUM SENSOR 1"/>
    <property type="match status" value="1"/>
</dbReference>
<feature type="domain" description="EF-hand" evidence="6">
    <location>
        <begin position="91"/>
        <end position="126"/>
    </location>
</feature>
<dbReference type="AlphaFoldDB" id="A0A9J6FFB1"/>
<evidence type="ECO:0000256" key="5">
    <source>
        <dbReference type="ARBA" id="ARBA00023288"/>
    </source>
</evidence>
<reference evidence="7 8" key="1">
    <citation type="journal article" date="2020" name="Cell">
        <title>Large-Scale Comparative Analyses of Tick Genomes Elucidate Their Genetic Diversity and Vector Capacities.</title>
        <authorList>
            <consortium name="Tick Genome and Microbiome Consortium (TIGMIC)"/>
            <person name="Jia N."/>
            <person name="Wang J."/>
            <person name="Shi W."/>
            <person name="Du L."/>
            <person name="Sun Y."/>
            <person name="Zhan W."/>
            <person name="Jiang J.F."/>
            <person name="Wang Q."/>
            <person name="Zhang B."/>
            <person name="Ji P."/>
            <person name="Bell-Sakyi L."/>
            <person name="Cui X.M."/>
            <person name="Yuan T.T."/>
            <person name="Jiang B.G."/>
            <person name="Yang W.F."/>
            <person name="Lam T.T."/>
            <person name="Chang Q.C."/>
            <person name="Ding S.J."/>
            <person name="Wang X.J."/>
            <person name="Zhu J.G."/>
            <person name="Ruan X.D."/>
            <person name="Zhao L."/>
            <person name="Wei J.T."/>
            <person name="Ye R.Z."/>
            <person name="Que T.C."/>
            <person name="Du C.H."/>
            <person name="Zhou Y.H."/>
            <person name="Cheng J.X."/>
            <person name="Dai P.F."/>
            <person name="Guo W.B."/>
            <person name="Han X.H."/>
            <person name="Huang E.J."/>
            <person name="Li L.F."/>
            <person name="Wei W."/>
            <person name="Gao Y.C."/>
            <person name="Liu J.Z."/>
            <person name="Shao H.Z."/>
            <person name="Wang X."/>
            <person name="Wang C.C."/>
            <person name="Yang T.C."/>
            <person name="Huo Q.B."/>
            <person name="Li W."/>
            <person name="Chen H.Y."/>
            <person name="Chen S.E."/>
            <person name="Zhou L.G."/>
            <person name="Ni X.B."/>
            <person name="Tian J.H."/>
            <person name="Sheng Y."/>
            <person name="Liu T."/>
            <person name="Pan Y.S."/>
            <person name="Xia L.Y."/>
            <person name="Li J."/>
            <person name="Zhao F."/>
            <person name="Cao W.C."/>
        </authorList>
    </citation>
    <scope>NUCLEOTIDE SEQUENCE [LARGE SCALE GENOMIC DNA]</scope>
    <source>
        <strain evidence="7">HaeL-2018</strain>
    </source>
</reference>
<organism evidence="7 8">
    <name type="scientific">Haemaphysalis longicornis</name>
    <name type="common">Bush tick</name>
    <dbReference type="NCBI Taxonomy" id="44386"/>
    <lineage>
        <taxon>Eukaryota</taxon>
        <taxon>Metazoa</taxon>
        <taxon>Ecdysozoa</taxon>
        <taxon>Arthropoda</taxon>
        <taxon>Chelicerata</taxon>
        <taxon>Arachnida</taxon>
        <taxon>Acari</taxon>
        <taxon>Parasitiformes</taxon>
        <taxon>Ixodida</taxon>
        <taxon>Ixodoidea</taxon>
        <taxon>Ixodidae</taxon>
        <taxon>Haemaphysalinae</taxon>
        <taxon>Haemaphysalis</taxon>
    </lineage>
</organism>
<proteinExistence type="inferred from homology"/>
<protein>
    <recommendedName>
        <fullName evidence="6">EF-hand domain-containing protein</fullName>
    </recommendedName>
</protein>
<comment type="similarity">
    <text evidence="1">Belongs to the recoverin family.</text>
</comment>
<dbReference type="Proteomes" id="UP000821853">
    <property type="component" value="Chromosome 1"/>
</dbReference>
<keyword evidence="4" id="KW-0677">Repeat</keyword>
<evidence type="ECO:0000256" key="1">
    <source>
        <dbReference type="ARBA" id="ARBA00006049"/>
    </source>
</evidence>
<evidence type="ECO:0000313" key="7">
    <source>
        <dbReference type="EMBL" id="KAH9361399.1"/>
    </source>
</evidence>
<dbReference type="PRINTS" id="PR00450">
    <property type="entry name" value="RECOVERIN"/>
</dbReference>
<name>A0A9J6FFB1_HAELO</name>
<dbReference type="VEuPathDB" id="VectorBase:HLOH_040114"/>
<keyword evidence="5" id="KW-0449">Lipoprotein</keyword>
<evidence type="ECO:0000256" key="2">
    <source>
        <dbReference type="ARBA" id="ARBA00022707"/>
    </source>
</evidence>
<evidence type="ECO:0000256" key="3">
    <source>
        <dbReference type="ARBA" id="ARBA00022723"/>
    </source>
</evidence>
<dbReference type="OMA" id="NAMDKRR"/>
<dbReference type="SUPFAM" id="SSF47473">
    <property type="entry name" value="EF-hand"/>
    <property type="match status" value="1"/>
</dbReference>
<dbReference type="InterPro" id="IPR028846">
    <property type="entry name" value="Recoverin"/>
</dbReference>
<keyword evidence="8" id="KW-1185">Reference proteome</keyword>
<gene>
    <name evidence="7" type="ORF">HPB48_003927</name>
</gene>
<evidence type="ECO:0000313" key="8">
    <source>
        <dbReference type="Proteomes" id="UP000821853"/>
    </source>
</evidence>
<evidence type="ECO:0000256" key="4">
    <source>
        <dbReference type="ARBA" id="ARBA00022737"/>
    </source>
</evidence>